<comment type="caution">
    <text evidence="2">The sequence shown here is derived from an EMBL/GenBank/DDBJ whole genome shotgun (WGS) entry which is preliminary data.</text>
</comment>
<dbReference type="AlphaFoldDB" id="A0A4Q0Q7Z5"/>
<feature type="compositionally biased region" description="Basic and acidic residues" evidence="1">
    <location>
        <begin position="37"/>
        <end position="60"/>
    </location>
</feature>
<feature type="region of interest" description="Disordered" evidence="1">
    <location>
        <begin position="35"/>
        <end position="60"/>
    </location>
</feature>
<accession>A0A4Q0Q7Z5</accession>
<evidence type="ECO:0000256" key="1">
    <source>
        <dbReference type="SAM" id="MobiDB-lite"/>
    </source>
</evidence>
<gene>
    <name evidence="2" type="ORF">EAS61_38870</name>
</gene>
<protein>
    <submittedName>
        <fullName evidence="2">Uncharacterized protein</fullName>
    </submittedName>
</protein>
<dbReference type="EMBL" id="RKMK01000073">
    <property type="protein sequence ID" value="RXG84448.1"/>
    <property type="molecule type" value="Genomic_DNA"/>
</dbReference>
<reference evidence="2 3" key="1">
    <citation type="submission" date="2018-11" db="EMBL/GenBank/DDBJ databases">
        <title>Bradyrhizobium sp. nov., isolated from effective nodules of peanut in China.</title>
        <authorList>
            <person name="Li Y."/>
        </authorList>
    </citation>
    <scope>NUCLEOTIDE SEQUENCE [LARGE SCALE GENOMIC DNA]</scope>
    <source>
        <strain evidence="2 3">CCBAU 51770</strain>
    </source>
</reference>
<dbReference type="Proteomes" id="UP000290174">
    <property type="component" value="Unassembled WGS sequence"/>
</dbReference>
<sequence>MAQRWRCHPPLEGEGRLVLSAAKYETGWGDLSTRALLDVERPSPHPARATRDRPSPSRGG</sequence>
<evidence type="ECO:0000313" key="3">
    <source>
        <dbReference type="Proteomes" id="UP000290174"/>
    </source>
</evidence>
<evidence type="ECO:0000313" key="2">
    <source>
        <dbReference type="EMBL" id="RXG84448.1"/>
    </source>
</evidence>
<name>A0A4Q0Q7Z5_9BRAD</name>
<organism evidence="2 3">
    <name type="scientific">Bradyrhizobium zhanjiangense</name>
    <dbReference type="NCBI Taxonomy" id="1325107"/>
    <lineage>
        <taxon>Bacteria</taxon>
        <taxon>Pseudomonadati</taxon>
        <taxon>Pseudomonadota</taxon>
        <taxon>Alphaproteobacteria</taxon>
        <taxon>Hyphomicrobiales</taxon>
        <taxon>Nitrobacteraceae</taxon>
        <taxon>Bradyrhizobium</taxon>
    </lineage>
</organism>
<proteinExistence type="predicted"/>